<dbReference type="EC" id="1.11.1.-" evidence="1"/>
<dbReference type="GO" id="GO:0004601">
    <property type="term" value="F:peroxidase activity"/>
    <property type="evidence" value="ECO:0007669"/>
    <property type="project" value="UniProtKB-KW"/>
</dbReference>
<dbReference type="InterPro" id="IPR052559">
    <property type="entry name" value="V-haloperoxidase"/>
</dbReference>
<name>A0ABW5M6C9_9BACT</name>
<dbReference type="InterPro" id="IPR036938">
    <property type="entry name" value="PAP2/HPO_sf"/>
</dbReference>
<protein>
    <submittedName>
        <fullName evidence="1">Vanadium-dependent haloperoxidase</fullName>
        <ecNumber evidence="1">1.11.1.-</ecNumber>
    </submittedName>
</protein>
<dbReference type="RefSeq" id="WP_381525026.1">
    <property type="nucleotide sequence ID" value="NZ_JBHULN010000011.1"/>
</dbReference>
<gene>
    <name evidence="1" type="ORF">ACFSUS_17955</name>
</gene>
<dbReference type="EMBL" id="JBHULN010000011">
    <property type="protein sequence ID" value="MFD2572528.1"/>
    <property type="molecule type" value="Genomic_DNA"/>
</dbReference>
<keyword evidence="1" id="KW-0575">Peroxidase</keyword>
<dbReference type="SUPFAM" id="SSF48317">
    <property type="entry name" value="Acid phosphatase/Vanadium-dependent haloperoxidase"/>
    <property type="match status" value="1"/>
</dbReference>
<dbReference type="Gene3D" id="1.10.606.20">
    <property type="match status" value="1"/>
</dbReference>
<evidence type="ECO:0000313" key="1">
    <source>
        <dbReference type="EMBL" id="MFD2572528.1"/>
    </source>
</evidence>
<comment type="caution">
    <text evidence="1">The sequence shown here is derived from an EMBL/GenBank/DDBJ whole genome shotgun (WGS) entry which is preliminary data.</text>
</comment>
<reference evidence="2" key="1">
    <citation type="journal article" date="2019" name="Int. J. Syst. Evol. Microbiol.">
        <title>The Global Catalogue of Microorganisms (GCM) 10K type strain sequencing project: providing services to taxonomists for standard genome sequencing and annotation.</title>
        <authorList>
            <consortium name="The Broad Institute Genomics Platform"/>
            <consortium name="The Broad Institute Genome Sequencing Center for Infectious Disease"/>
            <person name="Wu L."/>
            <person name="Ma J."/>
        </authorList>
    </citation>
    <scope>NUCLEOTIDE SEQUENCE [LARGE SCALE GENOMIC DNA]</scope>
    <source>
        <strain evidence="2">KCTC 42805</strain>
    </source>
</reference>
<keyword evidence="2" id="KW-1185">Reference proteome</keyword>
<dbReference type="PANTHER" id="PTHR34599:SF1">
    <property type="entry name" value="PHOSPHATIDIC ACID PHOSPHATASE TYPE 2_HALOPEROXIDASE DOMAIN-CONTAINING PROTEIN"/>
    <property type="match status" value="1"/>
</dbReference>
<accession>A0ABW5M6C9</accession>
<dbReference type="PANTHER" id="PTHR34599">
    <property type="entry name" value="PEROXIDASE-RELATED"/>
    <property type="match status" value="1"/>
</dbReference>
<sequence length="468" mass="52430">MNQDLPLLSDKTSTSQRNQRRWWVALVFLVLVQACNPRQDDPVAPTTQTGKPADQYTADLALKWSDLHLKLVRNGTGFTPPVAARTFGYAGVAMYEAVVPGISDHRSLVGQLQQLTELPQIETAKTYNWALSANAAQATILKGLFANASDVYKAKIDSLENALFIEYQEGDDAVNQRSITFGKAVANAIYEWSKTDGGHEGYTRNFPADYVVPTGPGLWQPTENGRKIPMQPYWGKNRTFLAAISSLPMPAPLMVSTDVKSQYFAQYLEVYTKNKSLTQEEKEISVWWADDPSETFTPPGHSYSLARISVRTANANLAKAVETFARVGISVSDAFVMCWKCKYTFNNERPYTYVRRAIDPNWIPFWPAPPFPGYSSGHATQSGATAIVLTDLYGSQFKFTDDSHVARVRDTKRNVDFKARSYQSFWETAEESALSRFLGGIHTRQDNEIGLREGRKIGQFVNGLNWKK</sequence>
<organism evidence="1 2">
    <name type="scientific">Spirosoma soli</name>
    <dbReference type="NCBI Taxonomy" id="1770529"/>
    <lineage>
        <taxon>Bacteria</taxon>
        <taxon>Pseudomonadati</taxon>
        <taxon>Bacteroidota</taxon>
        <taxon>Cytophagia</taxon>
        <taxon>Cytophagales</taxon>
        <taxon>Cytophagaceae</taxon>
        <taxon>Spirosoma</taxon>
    </lineage>
</organism>
<proteinExistence type="predicted"/>
<dbReference type="Proteomes" id="UP001597469">
    <property type="component" value="Unassembled WGS sequence"/>
</dbReference>
<dbReference type="CDD" id="cd03398">
    <property type="entry name" value="PAP2_haloperoxidase"/>
    <property type="match status" value="1"/>
</dbReference>
<keyword evidence="1" id="KW-0560">Oxidoreductase</keyword>
<evidence type="ECO:0000313" key="2">
    <source>
        <dbReference type="Proteomes" id="UP001597469"/>
    </source>
</evidence>